<feature type="domain" description="TonB-dependent receptor plug" evidence="12">
    <location>
        <begin position="119"/>
        <end position="224"/>
    </location>
</feature>
<keyword evidence="5 9" id="KW-0798">TonB box</keyword>
<organism evidence="13 14">
    <name type="scientific">Ohtaekwangia koreensis</name>
    <dbReference type="NCBI Taxonomy" id="688867"/>
    <lineage>
        <taxon>Bacteria</taxon>
        <taxon>Pseudomonadati</taxon>
        <taxon>Bacteroidota</taxon>
        <taxon>Cytophagia</taxon>
        <taxon>Cytophagales</taxon>
        <taxon>Fulvivirgaceae</taxon>
        <taxon>Ohtaekwangia</taxon>
    </lineage>
</organism>
<keyword evidence="2 8" id="KW-0813">Transport</keyword>
<name>A0A1T5MD83_9BACT</name>
<dbReference type="InterPro" id="IPR008969">
    <property type="entry name" value="CarboxyPept-like_regulatory"/>
</dbReference>
<dbReference type="Gene3D" id="2.60.40.1120">
    <property type="entry name" value="Carboxypeptidase-like, regulatory domain"/>
    <property type="match status" value="1"/>
</dbReference>
<keyword evidence="4 8" id="KW-0812">Transmembrane</keyword>
<evidence type="ECO:0000256" key="4">
    <source>
        <dbReference type="ARBA" id="ARBA00022692"/>
    </source>
</evidence>
<feature type="chain" id="PRO_5013024566" evidence="10">
    <location>
        <begin position="20"/>
        <end position="1007"/>
    </location>
</feature>
<dbReference type="EMBL" id="FUZU01000004">
    <property type="protein sequence ID" value="SKC86115.1"/>
    <property type="molecule type" value="Genomic_DNA"/>
</dbReference>
<sequence>MRKLYLWLILLFSITGFLSDDVAAQNTLQVKGKVTSSDGPLPGVSIQVKGTGSGATTDADGNYFITVPNESATLVFSFIGFLAEEVPVNGRTVIDMLLMEDITTLTEIVVVGYGTESRKNLTSAISTIKTEDLNRGAISDVGQLLQGKVPGLNISRSGDPNRAAAIVLRGASTLRDGAQSPLFVIDGVIGADISLIAPDDITSIDVLKDASATAIYGNRGANGVIIVTTKRPTKGEGLLTYSGYVGIDKVSHEYEMMDANQLRNFVTDNGLAFNPADDVGANTNWQKEVQRSTAVSHNHNLSLSGGGDKTTYIASLNYFNQEGVIRESGLKRIIAKLAVEQKAFRDKLKLGISLTNSFSDAKYIPYRNTVLSQMVSFLPTVPVRNADNTYFEFTSNNHNNDYNPVAMLENAEERSKYNTILGSFSAQLQLPFNLKYNLQASYQRLTTNYGAYYNSYFTNTFESVRSTPDPPENPTSINITGRDGLAVRNTYQYTNIIFENYISWDKEFGRHAVNAVLGYSWQENTNGDGFQASSTNFLTDDLTYNNLGLGNPYAIKDFRVNYGPSLYDQIRLISNFVRVKYDYDERFLLQVSVRRDGSSAFGVNHRWGYFPSVGAGWRISKEAFMDNVSIVSDLKLRASYGVTGNSSGFNAYTSRLLYGFVGTTEYLGNTINAISAIQNENPDLRWEKTATANIGLDFSILSDKVSGSLEVYDKRTTDVIYPYPVNTNQYLYSQLVANVGEVSNRGYELSLSSNVVSKADFSWHTTLNLAHNKNKIVTLSNDVFKADSIRIFTPDGGGQSGASIQVLMSGQPIGTFYTYKYAGKNESGVSQYVNSDGTLTSDPTQLSVADYQVLGNAQPKLLLGWTNNLRYKNFDLNLFFRGVFGNKIMNVTRADLFRPGTATINNIPVDAASESVNDFNSYRYSSRFMESGNYVRLDNATLGYNFKNLGQDVKRLRLYVSVNNLFLITNYKGIDPEINQGGTAPGVDARNFYPKTRTFLVGVNASF</sequence>
<comment type="similarity">
    <text evidence="8 9">Belongs to the TonB-dependent receptor family.</text>
</comment>
<keyword evidence="10" id="KW-0732">Signal</keyword>
<feature type="domain" description="TonB-dependent receptor-like beta-barrel" evidence="11">
    <location>
        <begin position="387"/>
        <end position="965"/>
    </location>
</feature>
<dbReference type="NCBIfam" id="TIGR04057">
    <property type="entry name" value="SusC_RagA_signa"/>
    <property type="match status" value="1"/>
</dbReference>
<keyword evidence="3 8" id="KW-1134">Transmembrane beta strand</keyword>
<evidence type="ECO:0000256" key="5">
    <source>
        <dbReference type="ARBA" id="ARBA00023077"/>
    </source>
</evidence>
<dbReference type="RefSeq" id="WP_079689570.1">
    <property type="nucleotide sequence ID" value="NZ_FUZU01000004.1"/>
</dbReference>
<evidence type="ECO:0000259" key="12">
    <source>
        <dbReference type="Pfam" id="PF07715"/>
    </source>
</evidence>
<dbReference type="Gene3D" id="2.170.130.10">
    <property type="entry name" value="TonB-dependent receptor, plug domain"/>
    <property type="match status" value="1"/>
</dbReference>
<evidence type="ECO:0000256" key="3">
    <source>
        <dbReference type="ARBA" id="ARBA00022452"/>
    </source>
</evidence>
<dbReference type="PROSITE" id="PS52016">
    <property type="entry name" value="TONB_DEPENDENT_REC_3"/>
    <property type="match status" value="1"/>
</dbReference>
<comment type="subcellular location">
    <subcellularLocation>
        <location evidence="1 8">Cell outer membrane</location>
        <topology evidence="1 8">Multi-pass membrane protein</topology>
    </subcellularLocation>
</comment>
<evidence type="ECO:0000313" key="14">
    <source>
        <dbReference type="Proteomes" id="UP000190961"/>
    </source>
</evidence>
<keyword evidence="7 8" id="KW-0998">Cell outer membrane</keyword>
<dbReference type="Pfam" id="PF13715">
    <property type="entry name" value="CarbopepD_reg_2"/>
    <property type="match status" value="1"/>
</dbReference>
<dbReference type="InterPro" id="IPR012910">
    <property type="entry name" value="Plug_dom"/>
</dbReference>
<feature type="signal peptide" evidence="10">
    <location>
        <begin position="1"/>
        <end position="19"/>
    </location>
</feature>
<dbReference type="Pfam" id="PF00593">
    <property type="entry name" value="TonB_dep_Rec_b-barrel"/>
    <property type="match status" value="1"/>
</dbReference>
<protein>
    <submittedName>
        <fullName evidence="13">Iron complex outermembrane recepter protein</fullName>
    </submittedName>
</protein>
<evidence type="ECO:0000256" key="8">
    <source>
        <dbReference type="PROSITE-ProRule" id="PRU01360"/>
    </source>
</evidence>
<dbReference type="GO" id="GO:0009279">
    <property type="term" value="C:cell outer membrane"/>
    <property type="evidence" value="ECO:0007669"/>
    <property type="project" value="UniProtKB-SubCell"/>
</dbReference>
<dbReference type="SUPFAM" id="SSF49464">
    <property type="entry name" value="Carboxypeptidase regulatory domain-like"/>
    <property type="match status" value="1"/>
</dbReference>
<evidence type="ECO:0000256" key="6">
    <source>
        <dbReference type="ARBA" id="ARBA00023136"/>
    </source>
</evidence>
<dbReference type="AlphaFoldDB" id="A0A1T5MD83"/>
<evidence type="ECO:0000313" key="13">
    <source>
        <dbReference type="EMBL" id="SKC86115.1"/>
    </source>
</evidence>
<dbReference type="InterPro" id="IPR023996">
    <property type="entry name" value="TonB-dep_OMP_SusC/RagA"/>
</dbReference>
<accession>A0A1T5MD83</accession>
<dbReference type="OrthoDB" id="9768177at2"/>
<gene>
    <name evidence="13" type="ORF">SAMN05660236_5068</name>
</gene>
<dbReference type="Gene3D" id="2.40.170.20">
    <property type="entry name" value="TonB-dependent receptor, beta-barrel domain"/>
    <property type="match status" value="1"/>
</dbReference>
<evidence type="ECO:0000256" key="1">
    <source>
        <dbReference type="ARBA" id="ARBA00004571"/>
    </source>
</evidence>
<keyword evidence="14" id="KW-1185">Reference proteome</keyword>
<dbReference type="Pfam" id="PF07715">
    <property type="entry name" value="Plug"/>
    <property type="match status" value="1"/>
</dbReference>
<evidence type="ECO:0000256" key="7">
    <source>
        <dbReference type="ARBA" id="ARBA00023237"/>
    </source>
</evidence>
<keyword evidence="6 8" id="KW-0472">Membrane</keyword>
<evidence type="ECO:0000256" key="2">
    <source>
        <dbReference type="ARBA" id="ARBA00022448"/>
    </source>
</evidence>
<dbReference type="InterPro" id="IPR037066">
    <property type="entry name" value="Plug_dom_sf"/>
</dbReference>
<evidence type="ECO:0000259" key="11">
    <source>
        <dbReference type="Pfam" id="PF00593"/>
    </source>
</evidence>
<dbReference type="NCBIfam" id="TIGR04056">
    <property type="entry name" value="OMP_RagA_SusC"/>
    <property type="match status" value="1"/>
</dbReference>
<dbReference type="STRING" id="688867.SAMN05660236_5068"/>
<dbReference type="Proteomes" id="UP000190961">
    <property type="component" value="Unassembled WGS sequence"/>
</dbReference>
<dbReference type="SUPFAM" id="SSF56935">
    <property type="entry name" value="Porins"/>
    <property type="match status" value="1"/>
</dbReference>
<dbReference type="InterPro" id="IPR039426">
    <property type="entry name" value="TonB-dep_rcpt-like"/>
</dbReference>
<dbReference type="InterPro" id="IPR000531">
    <property type="entry name" value="Beta-barrel_TonB"/>
</dbReference>
<evidence type="ECO:0000256" key="10">
    <source>
        <dbReference type="SAM" id="SignalP"/>
    </source>
</evidence>
<dbReference type="InterPro" id="IPR036942">
    <property type="entry name" value="Beta-barrel_TonB_sf"/>
</dbReference>
<proteinExistence type="inferred from homology"/>
<reference evidence="13 14" key="1">
    <citation type="submission" date="2017-02" db="EMBL/GenBank/DDBJ databases">
        <authorList>
            <person name="Peterson S.W."/>
        </authorList>
    </citation>
    <scope>NUCLEOTIDE SEQUENCE [LARGE SCALE GENOMIC DNA]</scope>
    <source>
        <strain evidence="13 14">DSM 25262</strain>
    </source>
</reference>
<dbReference type="InterPro" id="IPR023997">
    <property type="entry name" value="TonB-dep_OMP_SusC/RagA_CS"/>
</dbReference>
<evidence type="ECO:0000256" key="9">
    <source>
        <dbReference type="RuleBase" id="RU003357"/>
    </source>
</evidence>